<evidence type="ECO:0000256" key="2">
    <source>
        <dbReference type="ARBA" id="ARBA00022741"/>
    </source>
</evidence>
<sequence length="244" mass="27624">MDINEWEEWYEEILNTFGFRREDDEKTADLLDEILADHGFLTIDEFYDEIMLKKGYTDKFIVFGAGPSLKEHIRFLKENYDLSKYMLVSADGATTALLEEDVVPDIVATDLDGKMSDLLTANSLGSYFVIHAHGNNEELIDLWTTSFNKILGTTQSVPVGNLYNFGGFTDGDRAMFFVVELGAKEMVLAGMDFGTVVTKYSRPNIEGETGPADEIKTKKLIFAERLLNWIRENEDVEVINLIDS</sequence>
<dbReference type="GO" id="GO:0004788">
    <property type="term" value="F:thiamine diphosphokinase activity"/>
    <property type="evidence" value="ECO:0007669"/>
    <property type="project" value="InterPro"/>
</dbReference>
<keyword evidence="5" id="KW-0460">Magnesium</keyword>
<dbReference type="HAMAP" id="MF_02131">
    <property type="entry name" value="HMPDK_arch"/>
    <property type="match status" value="1"/>
</dbReference>
<dbReference type="SUPFAM" id="SSF63999">
    <property type="entry name" value="Thiamin pyrophosphokinase, catalytic domain"/>
    <property type="match status" value="1"/>
</dbReference>
<dbReference type="GO" id="GO:0016301">
    <property type="term" value="F:kinase activity"/>
    <property type="evidence" value="ECO:0007669"/>
    <property type="project" value="UniProtKB-KW"/>
</dbReference>
<dbReference type="PANTHER" id="PTHR39648">
    <property type="entry name" value="6-HYDROXYMETHYL-7,8-DIHYDROPTERIN PYROPHOSPHOKINASE"/>
    <property type="match status" value="1"/>
</dbReference>
<feature type="domain" description="6-hydroxymethylpterin diphosphokinase MptE-like" evidence="6">
    <location>
        <begin position="54"/>
        <end position="195"/>
    </location>
</feature>
<keyword evidence="2 5" id="KW-0547">Nucleotide-binding</keyword>
<evidence type="ECO:0000256" key="5">
    <source>
        <dbReference type="HAMAP-Rule" id="MF_02131"/>
    </source>
</evidence>
<evidence type="ECO:0000259" key="6">
    <source>
        <dbReference type="Pfam" id="PF01973"/>
    </source>
</evidence>
<dbReference type="GO" id="GO:0000287">
    <property type="term" value="F:magnesium ion binding"/>
    <property type="evidence" value="ECO:0007669"/>
    <property type="project" value="UniProtKB-UniRule"/>
</dbReference>
<organism evidence="7 8">
    <name type="scientific">Methanobrevibacter ruminantium (strain ATCC 35063 / DSM 1093 / JCM 13430 / OCM 146 / M1)</name>
    <name type="common">Methanobacterium ruminantium</name>
    <dbReference type="NCBI Taxonomy" id="634498"/>
    <lineage>
        <taxon>Archaea</taxon>
        <taxon>Methanobacteriati</taxon>
        <taxon>Methanobacteriota</taxon>
        <taxon>Methanomada group</taxon>
        <taxon>Methanobacteria</taxon>
        <taxon>Methanobacteriales</taxon>
        <taxon>Methanobacteriaceae</taxon>
        <taxon>Methanobrevibacter</taxon>
    </lineage>
</organism>
<dbReference type="eggNOG" id="arCOG04303">
    <property type="taxonomic scope" value="Archaea"/>
</dbReference>
<evidence type="ECO:0000256" key="3">
    <source>
        <dbReference type="ARBA" id="ARBA00022777"/>
    </source>
</evidence>
<dbReference type="OrthoDB" id="34207at2157"/>
<dbReference type="RefSeq" id="WP_012955223.1">
    <property type="nucleotide sequence ID" value="NC_013790.1"/>
</dbReference>
<evidence type="ECO:0000256" key="4">
    <source>
        <dbReference type="ARBA" id="ARBA00022840"/>
    </source>
</evidence>
<comment type="pathway">
    <text evidence="5">Cofactor biosynthesis; 5,6,7,8-tetrahydromethanopterin biosynthesis.</text>
</comment>
<name>D3E0M6_METRM</name>
<comment type="catalytic activity">
    <reaction evidence="5">
        <text>6-hydroxymethyl-7,8-dihydropterin + ATP = (7,8-dihydropterin-6-yl)methyl diphosphate + AMP + H(+)</text>
        <dbReference type="Rhea" id="RHEA:11412"/>
        <dbReference type="ChEBI" id="CHEBI:15378"/>
        <dbReference type="ChEBI" id="CHEBI:30616"/>
        <dbReference type="ChEBI" id="CHEBI:44841"/>
        <dbReference type="ChEBI" id="CHEBI:72950"/>
        <dbReference type="ChEBI" id="CHEBI:456215"/>
        <dbReference type="EC" id="2.7.6.3"/>
    </reaction>
</comment>
<keyword evidence="4 5" id="KW-0067">ATP-binding</keyword>
<evidence type="ECO:0000313" key="7">
    <source>
        <dbReference type="EMBL" id="ADC46272.1"/>
    </source>
</evidence>
<dbReference type="AlphaFoldDB" id="D3E0M6"/>
<comment type="similarity">
    <text evidence="5">Belongs to the archaeal 6-HMPDK family.</text>
</comment>
<dbReference type="Proteomes" id="UP000008680">
    <property type="component" value="Chromosome"/>
</dbReference>
<keyword evidence="8" id="KW-1185">Reference proteome</keyword>
<keyword evidence="3 5" id="KW-0418">Kinase</keyword>
<dbReference type="UniPathway" id="UPA00065"/>
<gene>
    <name evidence="5" type="primary">mptE</name>
    <name evidence="7" type="ordered locus">mru_0421</name>
</gene>
<dbReference type="Pfam" id="PF01973">
    <property type="entry name" value="MptE-like"/>
    <property type="match status" value="1"/>
</dbReference>
<dbReference type="EMBL" id="CP001719">
    <property type="protein sequence ID" value="ADC46272.1"/>
    <property type="molecule type" value="Genomic_DNA"/>
</dbReference>
<dbReference type="InterPro" id="IPR036759">
    <property type="entry name" value="TPK_catalytic_sf"/>
</dbReference>
<dbReference type="GO" id="GO:0003848">
    <property type="term" value="F:2-amino-4-hydroxy-6-hydroxymethyldihydropteridine diphosphokinase activity"/>
    <property type="evidence" value="ECO:0007669"/>
    <property type="project" value="UniProtKB-UniRule"/>
</dbReference>
<accession>D3E0M6</accession>
<dbReference type="KEGG" id="mru:mru_0421"/>
<keyword evidence="1 5" id="KW-0808">Transferase</keyword>
<evidence type="ECO:0000313" key="8">
    <source>
        <dbReference type="Proteomes" id="UP000008680"/>
    </source>
</evidence>
<dbReference type="InterPro" id="IPR027510">
    <property type="entry name" value="HMPDK_MptE"/>
</dbReference>
<proteinExistence type="inferred from homology"/>
<reference evidence="7 8" key="1">
    <citation type="journal article" date="2010" name="PLoS ONE">
        <title>The genome sequence of the rumen methanogen Methanobrevibacter ruminantium reveals new possibilities for controlling ruminant methane emissions.</title>
        <authorList>
            <person name="Leahy S.C."/>
            <person name="Kelly W.J."/>
            <person name="Altermann E."/>
            <person name="Ronimus R.S."/>
            <person name="Yeoman C.J."/>
            <person name="Pacheco D.M."/>
            <person name="Li D."/>
            <person name="Kong Z."/>
            <person name="McTavish S."/>
            <person name="Sang C."/>
            <person name="Lambie S.C."/>
            <person name="Janssen P.H."/>
            <person name="Dey D."/>
            <person name="Attwood G.T."/>
        </authorList>
    </citation>
    <scope>NUCLEOTIDE SEQUENCE [LARGE SCALE GENOMIC DNA]</scope>
    <source>
        <strain evidence="8">ATCC 35063 / DSM 1093 / JCM 13430 / OCM 146 / M1</strain>
    </source>
</reference>
<dbReference type="EC" id="2.7.6.3" evidence="5"/>
<dbReference type="HOGENOM" id="CLU_093043_0_0_2"/>
<dbReference type="GO" id="GO:0009229">
    <property type="term" value="P:thiamine diphosphate biosynthetic process"/>
    <property type="evidence" value="ECO:0007669"/>
    <property type="project" value="InterPro"/>
</dbReference>
<evidence type="ECO:0000256" key="1">
    <source>
        <dbReference type="ARBA" id="ARBA00022679"/>
    </source>
</evidence>
<dbReference type="PATRIC" id="fig|634498.28.peg.423"/>
<dbReference type="STRING" id="634498.mru_0421"/>
<dbReference type="GeneID" id="8770061"/>
<dbReference type="InterPro" id="IPR002826">
    <property type="entry name" value="MptE-like"/>
</dbReference>
<comment type="cofactor">
    <cofactor evidence="5">
        <name>Mg(2+)</name>
        <dbReference type="ChEBI" id="CHEBI:18420"/>
    </cofactor>
</comment>
<dbReference type="PANTHER" id="PTHR39648:SF1">
    <property type="entry name" value="6-HYDROXYMETHYL-7,8-DIHYDROPTERIN PYROPHOSPHOKINASE"/>
    <property type="match status" value="1"/>
</dbReference>
<dbReference type="GO" id="GO:2001118">
    <property type="term" value="P:tetrahydromethanopterin biosynthetic process"/>
    <property type="evidence" value="ECO:0007669"/>
    <property type="project" value="UniProtKB-UniRule"/>
</dbReference>
<protein>
    <recommendedName>
        <fullName evidence="5">6-hydroxymethyl-7,8-dihydropterin pyrophosphokinase</fullName>
        <shortName evidence="5">HPPK</shortName>
        <ecNumber evidence="5">2.7.6.3</ecNumber>
    </recommendedName>
    <alternativeName>
        <fullName evidence="5">2-amino-4-hydroxy-6-hydroxymethyldihydropteridine pyrophosphokinase</fullName>
    </alternativeName>
    <alternativeName>
        <fullName evidence="5">6-hydroxymethyl-7,8-dihydropterin diphosphokinase</fullName>
        <shortName evidence="5">6-HMPDK</shortName>
    </alternativeName>
    <alternativeName>
        <fullName evidence="5">7,8-dihydro-6-hydroxymethylpterin diphosphokinase</fullName>
    </alternativeName>
    <alternativeName>
        <fullName evidence="5">7,8-dihydro-6-hydroxymethylpterin pyrophosphokinase</fullName>
        <shortName evidence="5">PPPK</shortName>
    </alternativeName>
</protein>
<dbReference type="GO" id="GO:0005524">
    <property type="term" value="F:ATP binding"/>
    <property type="evidence" value="ECO:0007669"/>
    <property type="project" value="UniProtKB-UniRule"/>
</dbReference>
<comment type="function">
    <text evidence="5">Catalyzes the transfer of diphosphate from ATP to 6-hydroxymethyl-7,8-dihydropterin (6-HMD), leading to 6-hydroxymethyl-7,8-dihydropterin diphosphate (6-HMDP).</text>
</comment>